<name>A0A8J4U1V8_CLAMG</name>
<dbReference type="AlphaFoldDB" id="A0A8J4U1V8"/>
<reference evidence="3" key="1">
    <citation type="submission" date="2020-07" db="EMBL/GenBank/DDBJ databases">
        <title>Clarias magur genome sequencing, assembly and annotation.</title>
        <authorList>
            <person name="Kushwaha B."/>
            <person name="Kumar R."/>
            <person name="Das P."/>
            <person name="Joshi C.G."/>
            <person name="Kumar D."/>
            <person name="Nagpure N.S."/>
            <person name="Pandey M."/>
            <person name="Agarwal S."/>
            <person name="Srivastava S."/>
            <person name="Singh M."/>
            <person name="Sahoo L."/>
            <person name="Jayasankar P."/>
            <person name="Meher P.K."/>
            <person name="Koringa P.G."/>
            <person name="Iquebal M.A."/>
            <person name="Das S.P."/>
            <person name="Bit A."/>
            <person name="Patnaik S."/>
            <person name="Patel N."/>
            <person name="Shah T.M."/>
            <person name="Hinsu A."/>
            <person name="Jena J.K."/>
        </authorList>
    </citation>
    <scope>NUCLEOTIDE SEQUENCE</scope>
    <source>
        <strain evidence="3">CIFAMagur01</strain>
        <tissue evidence="3">Testis</tissue>
    </source>
</reference>
<proteinExistence type="predicted"/>
<dbReference type="PANTHER" id="PTHR46013">
    <property type="entry name" value="VASCULAR CELL ADHESION MOLECULE 1"/>
    <property type="match status" value="1"/>
</dbReference>
<dbReference type="OrthoDB" id="10039395at2759"/>
<dbReference type="Proteomes" id="UP000727407">
    <property type="component" value="Unassembled WGS sequence"/>
</dbReference>
<dbReference type="EMBL" id="QNUK01000257">
    <property type="protein sequence ID" value="KAF5896886.1"/>
    <property type="molecule type" value="Genomic_DNA"/>
</dbReference>
<evidence type="ECO:0000256" key="1">
    <source>
        <dbReference type="SAM" id="MobiDB-lite"/>
    </source>
</evidence>
<dbReference type="SUPFAM" id="SSF48726">
    <property type="entry name" value="Immunoglobulin"/>
    <property type="match status" value="2"/>
</dbReference>
<evidence type="ECO:0000313" key="4">
    <source>
        <dbReference type="Proteomes" id="UP000727407"/>
    </source>
</evidence>
<evidence type="ECO:0000313" key="3">
    <source>
        <dbReference type="EMBL" id="KAF5896886.1"/>
    </source>
</evidence>
<protein>
    <submittedName>
        <fullName evidence="3">B-cell receptor CD22-like</fullName>
    </submittedName>
</protein>
<dbReference type="PROSITE" id="PS50835">
    <property type="entry name" value="IG_LIKE"/>
    <property type="match status" value="3"/>
</dbReference>
<evidence type="ECO:0000259" key="2">
    <source>
        <dbReference type="PROSITE" id="PS50835"/>
    </source>
</evidence>
<comment type="caution">
    <text evidence="3">The sequence shown here is derived from an EMBL/GenBank/DDBJ whole genome shotgun (WGS) entry which is preliminary data.</text>
</comment>
<sequence>MRMVSESVPQREWYRVQSSEGEPRDLSTDPQYSGRVSVSTVTSDYLKVTVSHVNANSKKTICKTTCTLSNNPTYIWYKNGQRVTEQDRNDEYPDVSSRDAGSYSCAVRGDEDLRSPAVCVLDEESCWSVTYSTQTICSLIGSSVDIHSYYTFPHRYKGRVQYTQSSQNNCSLRITNLTERDAQTYRFRFYTDGGDYTGEPGVSLSVTDLKVTVSDWRDQNMTLSCITTCTLSNTPTYIWYKNGQRVSDCKSASCSVAAVSGAVSYSCAVEGHDSLLSPPVYSPKNTRAVVLSSGDTVEGDSVTLSCSSDANPPVLNYTWFKQRAAADTLLTAGQNYSISNISSQHRGLYYCTAHNLLGQHNSTPTLLDVS</sequence>
<accession>A0A8J4U1V8</accession>
<dbReference type="Pfam" id="PF13895">
    <property type="entry name" value="Ig_2"/>
    <property type="match status" value="1"/>
</dbReference>
<dbReference type="PANTHER" id="PTHR46013:SF4">
    <property type="entry name" value="B-CELL RECEPTOR CD22-RELATED"/>
    <property type="match status" value="1"/>
</dbReference>
<dbReference type="InterPro" id="IPR003598">
    <property type="entry name" value="Ig_sub2"/>
</dbReference>
<feature type="domain" description="Ig-like" evidence="2">
    <location>
        <begin position="200"/>
        <end position="277"/>
    </location>
</feature>
<feature type="domain" description="Ig-like" evidence="2">
    <location>
        <begin position="62"/>
        <end position="107"/>
    </location>
</feature>
<feature type="domain" description="Ig-like" evidence="2">
    <location>
        <begin position="283"/>
        <end position="370"/>
    </location>
</feature>
<dbReference type="InterPro" id="IPR036179">
    <property type="entry name" value="Ig-like_dom_sf"/>
</dbReference>
<keyword evidence="3" id="KW-0675">Receptor</keyword>
<feature type="non-terminal residue" evidence="3">
    <location>
        <position position="370"/>
    </location>
</feature>
<organism evidence="3 4">
    <name type="scientific">Clarias magur</name>
    <name type="common">Asian catfish</name>
    <name type="synonym">Macropteronotus magur</name>
    <dbReference type="NCBI Taxonomy" id="1594786"/>
    <lineage>
        <taxon>Eukaryota</taxon>
        <taxon>Metazoa</taxon>
        <taxon>Chordata</taxon>
        <taxon>Craniata</taxon>
        <taxon>Vertebrata</taxon>
        <taxon>Euteleostomi</taxon>
        <taxon>Actinopterygii</taxon>
        <taxon>Neopterygii</taxon>
        <taxon>Teleostei</taxon>
        <taxon>Ostariophysi</taxon>
        <taxon>Siluriformes</taxon>
        <taxon>Clariidae</taxon>
        <taxon>Clarias</taxon>
    </lineage>
</organism>
<dbReference type="InterPro" id="IPR007110">
    <property type="entry name" value="Ig-like_dom"/>
</dbReference>
<dbReference type="SMART" id="SM00408">
    <property type="entry name" value="IGc2"/>
    <property type="match status" value="1"/>
</dbReference>
<gene>
    <name evidence="3" type="ORF">DAT39_013398</name>
</gene>
<dbReference type="SMART" id="SM00409">
    <property type="entry name" value="IG"/>
    <property type="match status" value="2"/>
</dbReference>
<dbReference type="InterPro" id="IPR003599">
    <property type="entry name" value="Ig_sub"/>
</dbReference>
<feature type="region of interest" description="Disordered" evidence="1">
    <location>
        <begin position="1"/>
        <end position="34"/>
    </location>
</feature>
<dbReference type="Gene3D" id="2.60.40.10">
    <property type="entry name" value="Immunoglobulins"/>
    <property type="match status" value="4"/>
</dbReference>
<keyword evidence="4" id="KW-1185">Reference proteome</keyword>
<dbReference type="InterPro" id="IPR013783">
    <property type="entry name" value="Ig-like_fold"/>
</dbReference>